<feature type="non-terminal residue" evidence="1">
    <location>
        <position position="35"/>
    </location>
</feature>
<reference evidence="1 2" key="1">
    <citation type="journal article" date="2010" name="Vet. Microbiol.">
        <title>Production of haemolysins by strains of the Actinobacillus minor/porcitonsillarum complex.</title>
        <authorList>
            <person name="Arya G."/>
            <person name="Niven D.F."/>
        </authorList>
    </citation>
    <scope>NUCLEOTIDE SEQUENCE [LARGE SCALE GENOMIC DNA]</scope>
    <source>
        <strain evidence="1 2">NM305</strain>
    </source>
</reference>
<dbReference type="EMBL" id="ACQL01000079">
    <property type="protein sequence ID" value="EER47403.1"/>
    <property type="molecule type" value="Genomic_DNA"/>
</dbReference>
<proteinExistence type="predicted"/>
<protein>
    <submittedName>
        <fullName evidence="1">Uncharacterized protein</fullName>
    </submittedName>
</protein>
<dbReference type="Proteomes" id="UP000005532">
    <property type="component" value="Unassembled WGS sequence"/>
</dbReference>
<evidence type="ECO:0000313" key="2">
    <source>
        <dbReference type="Proteomes" id="UP000005532"/>
    </source>
</evidence>
<organism evidence="1 2">
    <name type="scientific">Actinobacillus minor NM305</name>
    <dbReference type="NCBI Taxonomy" id="637911"/>
    <lineage>
        <taxon>Bacteria</taxon>
        <taxon>Pseudomonadati</taxon>
        <taxon>Pseudomonadota</taxon>
        <taxon>Gammaproteobacteria</taxon>
        <taxon>Pasteurellales</taxon>
        <taxon>Pasteurellaceae</taxon>
        <taxon>Actinobacillus</taxon>
    </lineage>
</organism>
<evidence type="ECO:0000313" key="1">
    <source>
        <dbReference type="EMBL" id="EER47403.1"/>
    </source>
</evidence>
<accession>C5S113</accession>
<dbReference type="AlphaFoldDB" id="C5S113"/>
<sequence>SFTAPPQEKVIIPTNPTLLIVRLALFAHSVPKIKK</sequence>
<feature type="non-terminal residue" evidence="1">
    <location>
        <position position="1"/>
    </location>
</feature>
<gene>
    <name evidence="1" type="ORF">AM305_07954</name>
</gene>
<name>C5S113_9PAST</name>
<comment type="caution">
    <text evidence="1">The sequence shown here is derived from an EMBL/GenBank/DDBJ whole genome shotgun (WGS) entry which is preliminary data.</text>
</comment>